<dbReference type="Pfam" id="PF01895">
    <property type="entry name" value="PhoU"/>
    <property type="match status" value="1"/>
</dbReference>
<dbReference type="InterPro" id="IPR028366">
    <property type="entry name" value="PhoU"/>
</dbReference>
<dbReference type="InterPro" id="IPR026022">
    <property type="entry name" value="PhoU_dom"/>
</dbReference>
<name>A0A271ISJ1_9BACT</name>
<dbReference type="GO" id="GO:0045936">
    <property type="term" value="P:negative regulation of phosphate metabolic process"/>
    <property type="evidence" value="ECO:0007669"/>
    <property type="project" value="InterPro"/>
</dbReference>
<reference evidence="3 4" key="1">
    <citation type="submission" date="2016-11" db="EMBL/GenBank/DDBJ databases">
        <title>Study of marine rhodopsin-containing bacteria.</title>
        <authorList>
            <person name="Yoshizawa S."/>
            <person name="Kumagai Y."/>
            <person name="Kogure K."/>
        </authorList>
    </citation>
    <scope>NUCLEOTIDE SEQUENCE [LARGE SCALE GENOMIC DNA]</scope>
    <source>
        <strain evidence="3 4">SAORIC-28</strain>
    </source>
</reference>
<sequence>MQSPLSLFRFLTGARPPLIDRAVRDLAAMLDTSAEMFAAASGCLLDNEPLRVDLGALDGEVNRREEAVRRAVLEHVVAAPQDETSFSLLLVSVVQDAERCGDLAKTLAKVSELAEAPRMGAHVERLGALRDRVQAAFPRTRKAFVEGDSRLAREVMDEHARTKADVAEAIRQIASDSDLTPNAAAVFAMGARIVGRVSSHLSNIISAVALPFDQVRGAPTWGEG</sequence>
<gene>
    <name evidence="3" type="ORF">BSZ37_21330</name>
</gene>
<dbReference type="PANTHER" id="PTHR42930:SF3">
    <property type="entry name" value="PHOSPHATE-SPECIFIC TRANSPORT SYSTEM ACCESSORY PROTEIN PHOU"/>
    <property type="match status" value="1"/>
</dbReference>
<dbReference type="Proteomes" id="UP000216339">
    <property type="component" value="Unassembled WGS sequence"/>
</dbReference>
<protein>
    <recommendedName>
        <fullName evidence="2">PhoU domain-containing protein</fullName>
    </recommendedName>
</protein>
<dbReference type="SUPFAM" id="SSF109755">
    <property type="entry name" value="PhoU-like"/>
    <property type="match status" value="1"/>
</dbReference>
<dbReference type="OrthoDB" id="1523812at2"/>
<dbReference type="Gene3D" id="1.20.58.220">
    <property type="entry name" value="Phosphate transport system protein phou homolog 2, domain 2"/>
    <property type="match status" value="1"/>
</dbReference>
<organism evidence="3 4">
    <name type="scientific">Rubrivirga marina</name>
    <dbReference type="NCBI Taxonomy" id="1196024"/>
    <lineage>
        <taxon>Bacteria</taxon>
        <taxon>Pseudomonadati</taxon>
        <taxon>Rhodothermota</taxon>
        <taxon>Rhodothermia</taxon>
        <taxon>Rhodothermales</taxon>
        <taxon>Rubricoccaceae</taxon>
        <taxon>Rubrivirga</taxon>
    </lineage>
</organism>
<evidence type="ECO:0000256" key="1">
    <source>
        <dbReference type="ARBA" id="ARBA00008107"/>
    </source>
</evidence>
<dbReference type="AlphaFoldDB" id="A0A271ISJ1"/>
<evidence type="ECO:0000313" key="4">
    <source>
        <dbReference type="Proteomes" id="UP000216339"/>
    </source>
</evidence>
<accession>A0A271ISJ1</accession>
<dbReference type="InterPro" id="IPR038078">
    <property type="entry name" value="PhoU-like_sf"/>
</dbReference>
<evidence type="ECO:0000259" key="2">
    <source>
        <dbReference type="Pfam" id="PF01895"/>
    </source>
</evidence>
<comment type="similarity">
    <text evidence="1">Belongs to the PhoU family.</text>
</comment>
<dbReference type="EMBL" id="MQWD01000010">
    <property type="protein sequence ID" value="PAP74206.1"/>
    <property type="molecule type" value="Genomic_DNA"/>
</dbReference>
<feature type="domain" description="PhoU" evidence="2">
    <location>
        <begin position="28"/>
        <end position="109"/>
    </location>
</feature>
<keyword evidence="4" id="KW-1185">Reference proteome</keyword>
<dbReference type="PANTHER" id="PTHR42930">
    <property type="entry name" value="PHOSPHATE-SPECIFIC TRANSPORT SYSTEM ACCESSORY PROTEIN PHOU"/>
    <property type="match status" value="1"/>
</dbReference>
<comment type="caution">
    <text evidence="3">The sequence shown here is derived from an EMBL/GenBank/DDBJ whole genome shotgun (WGS) entry which is preliminary data.</text>
</comment>
<evidence type="ECO:0000313" key="3">
    <source>
        <dbReference type="EMBL" id="PAP74206.1"/>
    </source>
</evidence>
<dbReference type="RefSeq" id="WP_095512684.1">
    <property type="nucleotide sequence ID" value="NZ_MQWD01000010.1"/>
</dbReference>
<proteinExistence type="inferred from homology"/>
<dbReference type="GO" id="GO:0030643">
    <property type="term" value="P:intracellular phosphate ion homeostasis"/>
    <property type="evidence" value="ECO:0007669"/>
    <property type="project" value="InterPro"/>
</dbReference>